<organism evidence="1 2">
    <name type="scientific">Nephila pilipes</name>
    <name type="common">Giant wood spider</name>
    <name type="synonym">Nephila maculata</name>
    <dbReference type="NCBI Taxonomy" id="299642"/>
    <lineage>
        <taxon>Eukaryota</taxon>
        <taxon>Metazoa</taxon>
        <taxon>Ecdysozoa</taxon>
        <taxon>Arthropoda</taxon>
        <taxon>Chelicerata</taxon>
        <taxon>Arachnida</taxon>
        <taxon>Araneae</taxon>
        <taxon>Araneomorphae</taxon>
        <taxon>Entelegynae</taxon>
        <taxon>Araneoidea</taxon>
        <taxon>Nephilidae</taxon>
        <taxon>Nephila</taxon>
    </lineage>
</organism>
<dbReference type="AlphaFoldDB" id="A0A8X6QWF3"/>
<evidence type="ECO:0000313" key="1">
    <source>
        <dbReference type="EMBL" id="GFU39871.1"/>
    </source>
</evidence>
<comment type="caution">
    <text evidence="1">The sequence shown here is derived from an EMBL/GenBank/DDBJ whole genome shotgun (WGS) entry which is preliminary data.</text>
</comment>
<keyword evidence="2" id="KW-1185">Reference proteome</keyword>
<gene>
    <name evidence="1" type="ORF">NPIL_410611</name>
</gene>
<dbReference type="Proteomes" id="UP000887013">
    <property type="component" value="Unassembled WGS sequence"/>
</dbReference>
<accession>A0A8X6QWF3</accession>
<protein>
    <submittedName>
        <fullName evidence="1">Uncharacterized protein</fullName>
    </submittedName>
</protein>
<sequence length="118" mass="14208">MKTLFRLRGEEKVGYLSQEKNEEEKMTPSKHWLFISGWRGEYDVVYRLRKWREKTSHFVITLPFAYPSTPGDYQTPPSPFRTLFVTKTAVYFSRRKCPRRDVQRNSFDLLVWLKPQLS</sequence>
<reference evidence="1" key="1">
    <citation type="submission" date="2020-08" db="EMBL/GenBank/DDBJ databases">
        <title>Multicomponent nature underlies the extraordinary mechanical properties of spider dragline silk.</title>
        <authorList>
            <person name="Kono N."/>
            <person name="Nakamura H."/>
            <person name="Mori M."/>
            <person name="Yoshida Y."/>
            <person name="Ohtoshi R."/>
            <person name="Malay A.D."/>
            <person name="Moran D.A.P."/>
            <person name="Tomita M."/>
            <person name="Numata K."/>
            <person name="Arakawa K."/>
        </authorList>
    </citation>
    <scope>NUCLEOTIDE SEQUENCE</scope>
</reference>
<evidence type="ECO:0000313" key="2">
    <source>
        <dbReference type="Proteomes" id="UP000887013"/>
    </source>
</evidence>
<proteinExistence type="predicted"/>
<dbReference type="EMBL" id="BMAW01035486">
    <property type="protein sequence ID" value="GFU39871.1"/>
    <property type="molecule type" value="Genomic_DNA"/>
</dbReference>
<name>A0A8X6QWF3_NEPPI</name>